<keyword evidence="3" id="KW-1185">Reference proteome</keyword>
<name>A0A8H6Y901_9AGAR</name>
<evidence type="ECO:0000313" key="2">
    <source>
        <dbReference type="EMBL" id="KAF7356568.1"/>
    </source>
</evidence>
<accession>A0A8H6Y901</accession>
<feature type="domain" description="DUF7330" evidence="1">
    <location>
        <begin position="22"/>
        <end position="148"/>
    </location>
</feature>
<dbReference type="AlphaFoldDB" id="A0A8H6Y901"/>
<sequence length="173" mass="18708">MSEVKGKRKKRKLKQLPDAVFRSRSGNLSLDLATTGYVNEVAKASISASTRSGNISLNLISGADTKPRFDVEANTRSGTIVLFVPSTFSGAIQLHTKTGELNFLPGIASGMQVVKSSDNEYLVLVGKQQPAGGRADFCRLRTRTGNIVVGERGKDTYVKNTSVWEKLTGLFRG</sequence>
<reference evidence="2" key="1">
    <citation type="submission" date="2020-05" db="EMBL/GenBank/DDBJ databases">
        <title>Mycena genomes resolve the evolution of fungal bioluminescence.</title>
        <authorList>
            <person name="Tsai I.J."/>
        </authorList>
    </citation>
    <scope>NUCLEOTIDE SEQUENCE</scope>
    <source>
        <strain evidence="2">CCC161011</strain>
    </source>
</reference>
<dbReference type="EMBL" id="JACAZI010000007">
    <property type="protein sequence ID" value="KAF7356568.1"/>
    <property type="molecule type" value="Genomic_DNA"/>
</dbReference>
<comment type="caution">
    <text evidence="2">The sequence shown here is derived from an EMBL/GenBank/DDBJ whole genome shotgun (WGS) entry which is preliminary data.</text>
</comment>
<organism evidence="2 3">
    <name type="scientific">Mycena venus</name>
    <dbReference type="NCBI Taxonomy" id="2733690"/>
    <lineage>
        <taxon>Eukaryota</taxon>
        <taxon>Fungi</taxon>
        <taxon>Dikarya</taxon>
        <taxon>Basidiomycota</taxon>
        <taxon>Agaricomycotina</taxon>
        <taxon>Agaricomycetes</taxon>
        <taxon>Agaricomycetidae</taxon>
        <taxon>Agaricales</taxon>
        <taxon>Marasmiineae</taxon>
        <taxon>Mycenaceae</taxon>
        <taxon>Mycena</taxon>
    </lineage>
</organism>
<dbReference type="OrthoDB" id="2593559at2759"/>
<evidence type="ECO:0000313" key="3">
    <source>
        <dbReference type="Proteomes" id="UP000620124"/>
    </source>
</evidence>
<proteinExistence type="predicted"/>
<protein>
    <recommendedName>
        <fullName evidence="1">DUF7330 domain-containing protein</fullName>
    </recommendedName>
</protein>
<evidence type="ECO:0000259" key="1">
    <source>
        <dbReference type="Pfam" id="PF24016"/>
    </source>
</evidence>
<dbReference type="InterPro" id="IPR055754">
    <property type="entry name" value="DUF7330"/>
</dbReference>
<gene>
    <name evidence="2" type="ORF">MVEN_00990500</name>
</gene>
<dbReference type="Proteomes" id="UP000620124">
    <property type="component" value="Unassembled WGS sequence"/>
</dbReference>
<dbReference type="Pfam" id="PF24016">
    <property type="entry name" value="DUF7330"/>
    <property type="match status" value="1"/>
</dbReference>